<gene>
    <name evidence="2" type="ORF">EVAR_102748_1</name>
</gene>
<accession>A0A4C1TL08</accession>
<protein>
    <submittedName>
        <fullName evidence="2">Uncharacterized protein</fullName>
    </submittedName>
</protein>
<reference evidence="2 3" key="1">
    <citation type="journal article" date="2019" name="Commun. Biol.">
        <title>The bagworm genome reveals a unique fibroin gene that provides high tensile strength.</title>
        <authorList>
            <person name="Kono N."/>
            <person name="Nakamura H."/>
            <person name="Ohtoshi R."/>
            <person name="Tomita M."/>
            <person name="Numata K."/>
            <person name="Arakawa K."/>
        </authorList>
    </citation>
    <scope>NUCLEOTIDE SEQUENCE [LARGE SCALE GENOMIC DNA]</scope>
</reference>
<name>A0A4C1TL08_EUMVA</name>
<keyword evidence="3" id="KW-1185">Reference proteome</keyword>
<feature type="region of interest" description="Disordered" evidence="1">
    <location>
        <begin position="52"/>
        <end position="72"/>
    </location>
</feature>
<dbReference type="Proteomes" id="UP000299102">
    <property type="component" value="Unassembled WGS sequence"/>
</dbReference>
<evidence type="ECO:0000313" key="2">
    <source>
        <dbReference type="EMBL" id="GBP14068.1"/>
    </source>
</evidence>
<comment type="caution">
    <text evidence="2">The sequence shown here is derived from an EMBL/GenBank/DDBJ whole genome shotgun (WGS) entry which is preliminary data.</text>
</comment>
<sequence>MHHSCARTQELTADRRVIMMTYILQSSVNKYKFKVTAVSPTYALNPINHKSLKSMSQQQHGDSRIDPRSSSAGGCVYRIRASAQSARLKNPCPPLATAVPHKG</sequence>
<organism evidence="2 3">
    <name type="scientific">Eumeta variegata</name>
    <name type="common">Bagworm moth</name>
    <name type="synonym">Eumeta japonica</name>
    <dbReference type="NCBI Taxonomy" id="151549"/>
    <lineage>
        <taxon>Eukaryota</taxon>
        <taxon>Metazoa</taxon>
        <taxon>Ecdysozoa</taxon>
        <taxon>Arthropoda</taxon>
        <taxon>Hexapoda</taxon>
        <taxon>Insecta</taxon>
        <taxon>Pterygota</taxon>
        <taxon>Neoptera</taxon>
        <taxon>Endopterygota</taxon>
        <taxon>Lepidoptera</taxon>
        <taxon>Glossata</taxon>
        <taxon>Ditrysia</taxon>
        <taxon>Tineoidea</taxon>
        <taxon>Psychidae</taxon>
        <taxon>Oiketicinae</taxon>
        <taxon>Eumeta</taxon>
    </lineage>
</organism>
<dbReference type="AlphaFoldDB" id="A0A4C1TL08"/>
<evidence type="ECO:0000256" key="1">
    <source>
        <dbReference type="SAM" id="MobiDB-lite"/>
    </source>
</evidence>
<evidence type="ECO:0000313" key="3">
    <source>
        <dbReference type="Proteomes" id="UP000299102"/>
    </source>
</evidence>
<proteinExistence type="predicted"/>
<dbReference type="EMBL" id="BGZK01000061">
    <property type="protein sequence ID" value="GBP14068.1"/>
    <property type="molecule type" value="Genomic_DNA"/>
</dbReference>